<reference evidence="3" key="1">
    <citation type="journal article" date="2019" name="Int. J. Syst. Evol. Microbiol.">
        <title>The Global Catalogue of Microorganisms (GCM) 10K type strain sequencing project: providing services to taxonomists for standard genome sequencing and annotation.</title>
        <authorList>
            <consortium name="The Broad Institute Genomics Platform"/>
            <consortium name="The Broad Institute Genome Sequencing Center for Infectious Disease"/>
            <person name="Wu L."/>
            <person name="Ma J."/>
        </authorList>
    </citation>
    <scope>NUCLEOTIDE SEQUENCE [LARGE SCALE GENOMIC DNA]</scope>
    <source>
        <strain evidence="3">CGMCC 1.12922</strain>
    </source>
</reference>
<evidence type="ECO:0000313" key="3">
    <source>
        <dbReference type="Proteomes" id="UP000617355"/>
    </source>
</evidence>
<organism evidence="2 3">
    <name type="scientific">Sinisalibacter lacisalsi</name>
    <dbReference type="NCBI Taxonomy" id="1526570"/>
    <lineage>
        <taxon>Bacteria</taxon>
        <taxon>Pseudomonadati</taxon>
        <taxon>Pseudomonadota</taxon>
        <taxon>Alphaproteobacteria</taxon>
        <taxon>Rhodobacterales</taxon>
        <taxon>Roseobacteraceae</taxon>
        <taxon>Sinisalibacter</taxon>
    </lineage>
</organism>
<dbReference type="PANTHER" id="PTHR39339:SF1">
    <property type="entry name" value="CHAD DOMAIN-CONTAINING PROTEIN"/>
    <property type="match status" value="1"/>
</dbReference>
<dbReference type="SMART" id="SM00880">
    <property type="entry name" value="CHAD"/>
    <property type="match status" value="1"/>
</dbReference>
<evidence type="ECO:0000259" key="1">
    <source>
        <dbReference type="PROSITE" id="PS51708"/>
    </source>
</evidence>
<comment type="caution">
    <text evidence="2">The sequence shown here is derived from an EMBL/GenBank/DDBJ whole genome shotgun (WGS) entry which is preliminary data.</text>
</comment>
<dbReference type="Gene3D" id="1.40.20.10">
    <property type="entry name" value="CHAD domain"/>
    <property type="match status" value="1"/>
</dbReference>
<evidence type="ECO:0000313" key="2">
    <source>
        <dbReference type="EMBL" id="GGD47342.1"/>
    </source>
</evidence>
<dbReference type="PROSITE" id="PS51708">
    <property type="entry name" value="CHAD"/>
    <property type="match status" value="1"/>
</dbReference>
<dbReference type="PANTHER" id="PTHR39339">
    <property type="entry name" value="SLR1444 PROTEIN"/>
    <property type="match status" value="1"/>
</dbReference>
<feature type="domain" description="CHAD" evidence="1">
    <location>
        <begin position="9"/>
        <end position="282"/>
    </location>
</feature>
<proteinExistence type="predicted"/>
<keyword evidence="3" id="KW-1185">Reference proteome</keyword>
<dbReference type="Proteomes" id="UP000617355">
    <property type="component" value="Unassembled WGS sequence"/>
</dbReference>
<name>A0ABQ1QY93_9RHOB</name>
<dbReference type="InterPro" id="IPR038186">
    <property type="entry name" value="CHAD_dom_sf"/>
</dbReference>
<dbReference type="RefSeq" id="WP_188530130.1">
    <property type="nucleotide sequence ID" value="NZ_BMGI01000006.1"/>
</dbReference>
<gene>
    <name evidence="2" type="ORF">GCM10011358_33960</name>
</gene>
<accession>A0ABQ1QY93</accession>
<sequence length="290" mass="32784">MAKRFKPTRGRIEKQFRRIARKRLDHALAALDGEKPTGEALHAARTDVKRLRSQFKLARPAFKAYRRENTALRDAARAVSALRDDTAMVETFDRLAATIPPGEAEAFAPVRAALSRAAPGSDDASAQIDGFRQALASVRARSRKWKVKGHGFMPLSKGLKKTYENARRSMREAHETGASSAFHDWRKSVKAHWYQARMLKKIAPKKMAAHVALAGDLGELLGEHHDLVTFAARLDGLNVDPALRERMKAVIETERRRIEARAFTLGGRLLDTRPRALTRLWRRRWARRAD</sequence>
<dbReference type="EMBL" id="BMGI01000006">
    <property type="protein sequence ID" value="GGD47342.1"/>
    <property type="molecule type" value="Genomic_DNA"/>
</dbReference>
<protein>
    <recommendedName>
        <fullName evidence="1">CHAD domain-containing protein</fullName>
    </recommendedName>
</protein>
<dbReference type="InterPro" id="IPR007899">
    <property type="entry name" value="CHAD_dom"/>
</dbReference>
<dbReference type="Pfam" id="PF05235">
    <property type="entry name" value="CHAD"/>
    <property type="match status" value="1"/>
</dbReference>